<proteinExistence type="predicted"/>
<feature type="non-terminal residue" evidence="1">
    <location>
        <position position="53"/>
    </location>
</feature>
<evidence type="ECO:0000313" key="1">
    <source>
        <dbReference type="EMBL" id="KAF9075140.1"/>
    </source>
</evidence>
<comment type="caution">
    <text evidence="1">The sequence shown here is derived from an EMBL/GenBank/DDBJ whole genome shotgun (WGS) entry which is preliminary data.</text>
</comment>
<accession>A0A9P5Q676</accession>
<name>A0A9P5Q676_9AGAR</name>
<gene>
    <name evidence="1" type="ORF">BDP27DRAFT_34792</name>
</gene>
<dbReference type="Proteomes" id="UP000772434">
    <property type="component" value="Unassembled WGS sequence"/>
</dbReference>
<protein>
    <submittedName>
        <fullName evidence="1">Uncharacterized protein</fullName>
    </submittedName>
</protein>
<keyword evidence="2" id="KW-1185">Reference proteome</keyword>
<dbReference type="EMBL" id="JADNRY010000010">
    <property type="protein sequence ID" value="KAF9075140.1"/>
    <property type="molecule type" value="Genomic_DNA"/>
</dbReference>
<dbReference type="AlphaFoldDB" id="A0A9P5Q676"/>
<organism evidence="1 2">
    <name type="scientific">Rhodocollybia butyracea</name>
    <dbReference type="NCBI Taxonomy" id="206335"/>
    <lineage>
        <taxon>Eukaryota</taxon>
        <taxon>Fungi</taxon>
        <taxon>Dikarya</taxon>
        <taxon>Basidiomycota</taxon>
        <taxon>Agaricomycotina</taxon>
        <taxon>Agaricomycetes</taxon>
        <taxon>Agaricomycetidae</taxon>
        <taxon>Agaricales</taxon>
        <taxon>Marasmiineae</taxon>
        <taxon>Omphalotaceae</taxon>
        <taxon>Rhodocollybia</taxon>
    </lineage>
</organism>
<reference evidence="1" key="1">
    <citation type="submission" date="2020-11" db="EMBL/GenBank/DDBJ databases">
        <authorList>
            <consortium name="DOE Joint Genome Institute"/>
            <person name="Ahrendt S."/>
            <person name="Riley R."/>
            <person name="Andreopoulos W."/>
            <person name="Labutti K."/>
            <person name="Pangilinan J."/>
            <person name="Ruiz-Duenas F.J."/>
            <person name="Barrasa J.M."/>
            <person name="Sanchez-Garcia M."/>
            <person name="Camarero S."/>
            <person name="Miyauchi S."/>
            <person name="Serrano A."/>
            <person name="Linde D."/>
            <person name="Babiker R."/>
            <person name="Drula E."/>
            <person name="Ayuso-Fernandez I."/>
            <person name="Pacheco R."/>
            <person name="Padilla G."/>
            <person name="Ferreira P."/>
            <person name="Barriuso J."/>
            <person name="Kellner H."/>
            <person name="Castanera R."/>
            <person name="Alfaro M."/>
            <person name="Ramirez L."/>
            <person name="Pisabarro A.G."/>
            <person name="Kuo A."/>
            <person name="Tritt A."/>
            <person name="Lipzen A."/>
            <person name="He G."/>
            <person name="Yan M."/>
            <person name="Ng V."/>
            <person name="Cullen D."/>
            <person name="Martin F."/>
            <person name="Rosso M.-N."/>
            <person name="Henrissat B."/>
            <person name="Hibbett D."/>
            <person name="Martinez A.T."/>
            <person name="Grigoriev I.V."/>
        </authorList>
    </citation>
    <scope>NUCLEOTIDE SEQUENCE</scope>
    <source>
        <strain evidence="1">AH 40177</strain>
    </source>
</reference>
<evidence type="ECO:0000313" key="2">
    <source>
        <dbReference type="Proteomes" id="UP000772434"/>
    </source>
</evidence>
<sequence length="53" mass="6325">MLMVTQPVWYERYPDEETRRSNTLSEGEQDALVKDWLIAGGVVEEQLGWIWIW</sequence>